<dbReference type="EMBL" id="JAEIOS010000011">
    <property type="protein sequence ID" value="MBI8988874.1"/>
    <property type="molecule type" value="Genomic_DNA"/>
</dbReference>
<name>A0A934I462_9CORY</name>
<dbReference type="Proteomes" id="UP000645966">
    <property type="component" value="Unassembled WGS sequence"/>
</dbReference>
<dbReference type="RefSeq" id="WP_198737915.1">
    <property type="nucleotide sequence ID" value="NZ_JAEIOS010000011.1"/>
</dbReference>
<accession>A0A934I462</accession>
<dbReference type="SUPFAM" id="SSF63825">
    <property type="entry name" value="YWTD domain"/>
    <property type="match status" value="1"/>
</dbReference>
<sequence length="365" mass="38846">MTPATDRFFWIDGDNNLNGGKISAAGITDQSVVVELGEGAPNGMALQPDGTIGVLLVPERDDSVNHARPVTVDSSGTRTETQLPAAGKLYPGIVSEAADGYGIYGETFTQDNGLAALPDGCWIYAFDHRIQRQDGSTTGATPIHLTPGGPEAASLFTSAATLTANPQGVSGLYTNADGIVGIFNGRNEAGASHPVLGFYRYADGELSEIYSNPRAAEYSAIVGVAAEGDHLYVLSSNDRRLTRLSAIDGSVEDSVVIGQSTAMPERNMNLSNFISLSDRFLVSVPHDDRGTHTRLAVIDRGTADKVADPDVERVTVGRYGFADSLEPVYSVAIGEKLIVPAPEFERRTSTGKVQSPRYNFLGRRH</sequence>
<keyword evidence="2" id="KW-1185">Reference proteome</keyword>
<dbReference type="AlphaFoldDB" id="A0A934I462"/>
<gene>
    <name evidence="1" type="ORF">JDV75_03750</name>
</gene>
<comment type="caution">
    <text evidence="1">The sequence shown here is derived from an EMBL/GenBank/DDBJ whole genome shotgun (WGS) entry which is preliminary data.</text>
</comment>
<evidence type="ECO:0000313" key="2">
    <source>
        <dbReference type="Proteomes" id="UP000645966"/>
    </source>
</evidence>
<reference evidence="1" key="1">
    <citation type="submission" date="2020-12" db="EMBL/GenBank/DDBJ databases">
        <title>Genome public.</title>
        <authorList>
            <person name="Sun Q."/>
        </authorList>
    </citation>
    <scope>NUCLEOTIDE SEQUENCE</scope>
    <source>
        <strain evidence="1">CCM 8863</strain>
    </source>
</reference>
<protein>
    <submittedName>
        <fullName evidence="1">Uncharacterized protein</fullName>
    </submittedName>
</protein>
<evidence type="ECO:0000313" key="1">
    <source>
        <dbReference type="EMBL" id="MBI8988874.1"/>
    </source>
</evidence>
<organism evidence="1 2">
    <name type="scientific">Corynebacterium meridianum</name>
    <dbReference type="NCBI Taxonomy" id="2765363"/>
    <lineage>
        <taxon>Bacteria</taxon>
        <taxon>Bacillati</taxon>
        <taxon>Actinomycetota</taxon>
        <taxon>Actinomycetes</taxon>
        <taxon>Mycobacteriales</taxon>
        <taxon>Corynebacteriaceae</taxon>
        <taxon>Corynebacterium</taxon>
    </lineage>
</organism>
<proteinExistence type="predicted"/>